<reference evidence="1" key="1">
    <citation type="submission" date="2018-10" db="EMBL/GenBank/DDBJ databases">
        <title>Hidden diversity of soil giant viruses.</title>
        <authorList>
            <person name="Schulz F."/>
            <person name="Alteio L."/>
            <person name="Goudeau D."/>
            <person name="Ryan E.M."/>
            <person name="Malmstrom R.R."/>
            <person name="Blanchard J."/>
            <person name="Woyke T."/>
        </authorList>
    </citation>
    <scope>NUCLEOTIDE SEQUENCE</scope>
    <source>
        <strain evidence="1">TEV1</strain>
    </source>
</reference>
<gene>
    <name evidence="1" type="ORF">Terrestrivirus8_26</name>
</gene>
<dbReference type="EMBL" id="MK071986">
    <property type="protein sequence ID" value="AYV76533.1"/>
    <property type="molecule type" value="Genomic_DNA"/>
</dbReference>
<organism evidence="1">
    <name type="scientific">Terrestrivirus sp</name>
    <dbReference type="NCBI Taxonomy" id="2487775"/>
    <lineage>
        <taxon>Viruses</taxon>
        <taxon>Varidnaviria</taxon>
        <taxon>Bamfordvirae</taxon>
        <taxon>Nucleocytoviricota</taxon>
        <taxon>Megaviricetes</taxon>
        <taxon>Imitervirales</taxon>
        <taxon>Mimiviridae</taxon>
        <taxon>Klosneuvirinae</taxon>
    </lineage>
</organism>
<sequence length="190" mass="22428">MNTNDCLEIMNNWDKDTVMWLRQDLDPIIKCSHDDDEYIKLTLLETMHHLIKKKQPATQNDIVKMNFSDEKIIQNVNVLQNKISNNTSAIPIYEEIITTDSAIKFLNNIDNESYDWLKIQYRDVCSGGDVVINKLLDTFLTNNTKTLVWDEILKLFEGYTEDNLLYYIDHIFQFHKDYLEGKSPDPWWAS</sequence>
<accession>A0A3G4ZSG1</accession>
<name>A0A3G4ZSG1_9VIRU</name>
<evidence type="ECO:0000313" key="1">
    <source>
        <dbReference type="EMBL" id="AYV76533.1"/>
    </source>
</evidence>
<protein>
    <submittedName>
        <fullName evidence="1">Uncharacterized protein</fullName>
    </submittedName>
</protein>
<proteinExistence type="predicted"/>